<evidence type="ECO:0000256" key="4">
    <source>
        <dbReference type="ARBA" id="ARBA00022825"/>
    </source>
</evidence>
<dbReference type="AlphaFoldDB" id="A0AA41UUQ6"/>
<organism evidence="7 8">
    <name type="scientific">Papaver nudicaule</name>
    <name type="common">Iceland poppy</name>
    <dbReference type="NCBI Taxonomy" id="74823"/>
    <lineage>
        <taxon>Eukaryota</taxon>
        <taxon>Viridiplantae</taxon>
        <taxon>Streptophyta</taxon>
        <taxon>Embryophyta</taxon>
        <taxon>Tracheophyta</taxon>
        <taxon>Spermatophyta</taxon>
        <taxon>Magnoliopsida</taxon>
        <taxon>Ranunculales</taxon>
        <taxon>Papaveraceae</taxon>
        <taxon>Papaveroideae</taxon>
        <taxon>Papaver</taxon>
    </lineage>
</organism>
<dbReference type="Gene3D" id="2.60.40.2310">
    <property type="match status" value="1"/>
</dbReference>
<keyword evidence="3" id="KW-0732">Signal</keyword>
<feature type="non-terminal residue" evidence="7">
    <location>
        <position position="1"/>
    </location>
</feature>
<keyword evidence="2" id="KW-0645">Protease</keyword>
<reference evidence="7" key="1">
    <citation type="submission" date="2022-03" db="EMBL/GenBank/DDBJ databases">
        <title>A functionally conserved STORR gene fusion in Papaver species that diverged 16.8 million years ago.</title>
        <authorList>
            <person name="Catania T."/>
        </authorList>
    </citation>
    <scope>NUCLEOTIDE SEQUENCE</scope>
    <source>
        <strain evidence="7">S-191538</strain>
    </source>
</reference>
<dbReference type="InterPro" id="IPR041469">
    <property type="entry name" value="Subtilisin-like_FN3"/>
</dbReference>
<dbReference type="InterPro" id="IPR036852">
    <property type="entry name" value="Peptidase_S8/S53_dom_sf"/>
</dbReference>
<dbReference type="Proteomes" id="UP001177140">
    <property type="component" value="Unassembled WGS sequence"/>
</dbReference>
<gene>
    <name evidence="7" type="ORF">MKW94_023544</name>
</gene>
<evidence type="ECO:0000313" key="7">
    <source>
        <dbReference type="EMBL" id="MCL7021409.1"/>
    </source>
</evidence>
<proteinExistence type="inferred from homology"/>
<feature type="compositionally biased region" description="Basic and acidic residues" evidence="5">
    <location>
        <begin position="1"/>
        <end position="10"/>
    </location>
</feature>
<comment type="similarity">
    <text evidence="1">Belongs to the peptidase S8 family.</text>
</comment>
<dbReference type="EMBL" id="JAJJMA010000388">
    <property type="protein sequence ID" value="MCL7021409.1"/>
    <property type="molecule type" value="Genomic_DNA"/>
</dbReference>
<keyword evidence="4" id="KW-0378">Hydrolase</keyword>
<dbReference type="FunFam" id="2.60.40.2310:FF:000001">
    <property type="entry name" value="Subtilisin-like protease SBT1.5"/>
    <property type="match status" value="1"/>
</dbReference>
<dbReference type="InterPro" id="IPR045051">
    <property type="entry name" value="SBT"/>
</dbReference>
<sequence length="179" mass="19731">RTKDNQKMEMRNSSNLEATPFSYGSGQVRPNAAMDPGLVYDATTTDYLNFLCALGYNEPQLQTLAAEGVPYECNHQVSSSLTDFNYPSITVPDLEGATSVMRTVKNVGSPGVYRAQIHAPEGLKVSVEPKTLAFKKIGEEKTFRVHLQVVNASDEYSFGSLTWTDGVHFVRSPIVVQSY</sequence>
<dbReference type="Gene3D" id="3.40.50.200">
    <property type="entry name" value="Peptidase S8/S53 domain"/>
    <property type="match status" value="1"/>
</dbReference>
<evidence type="ECO:0000313" key="8">
    <source>
        <dbReference type="Proteomes" id="UP001177140"/>
    </source>
</evidence>
<evidence type="ECO:0000256" key="1">
    <source>
        <dbReference type="ARBA" id="ARBA00011073"/>
    </source>
</evidence>
<keyword evidence="4" id="KW-0720">Serine protease</keyword>
<evidence type="ECO:0000256" key="3">
    <source>
        <dbReference type="ARBA" id="ARBA00022729"/>
    </source>
</evidence>
<evidence type="ECO:0000256" key="2">
    <source>
        <dbReference type="ARBA" id="ARBA00022670"/>
    </source>
</evidence>
<evidence type="ECO:0000256" key="5">
    <source>
        <dbReference type="SAM" id="MobiDB-lite"/>
    </source>
</evidence>
<comment type="caution">
    <text evidence="7">The sequence shown here is derived from an EMBL/GenBank/DDBJ whole genome shotgun (WGS) entry which is preliminary data.</text>
</comment>
<dbReference type="PANTHER" id="PTHR10795">
    <property type="entry name" value="PROPROTEIN CONVERTASE SUBTILISIN/KEXIN"/>
    <property type="match status" value="1"/>
</dbReference>
<dbReference type="GO" id="GO:0004252">
    <property type="term" value="F:serine-type endopeptidase activity"/>
    <property type="evidence" value="ECO:0007669"/>
    <property type="project" value="InterPro"/>
</dbReference>
<accession>A0AA41UUQ6</accession>
<dbReference type="GO" id="GO:0006508">
    <property type="term" value="P:proteolysis"/>
    <property type="evidence" value="ECO:0007669"/>
    <property type="project" value="UniProtKB-KW"/>
</dbReference>
<protein>
    <recommendedName>
        <fullName evidence="6">Subtilisin-like protease fibronectin type-III domain-containing protein</fullName>
    </recommendedName>
</protein>
<evidence type="ECO:0000259" key="6">
    <source>
        <dbReference type="Pfam" id="PF17766"/>
    </source>
</evidence>
<feature type="region of interest" description="Disordered" evidence="5">
    <location>
        <begin position="1"/>
        <end position="23"/>
    </location>
</feature>
<feature type="compositionally biased region" description="Polar residues" evidence="5">
    <location>
        <begin position="11"/>
        <end position="23"/>
    </location>
</feature>
<keyword evidence="8" id="KW-1185">Reference proteome</keyword>
<name>A0AA41UUQ6_PAPNU</name>
<feature type="domain" description="Subtilisin-like protease fibronectin type-III" evidence="6">
    <location>
        <begin position="83"/>
        <end position="176"/>
    </location>
</feature>
<dbReference type="Pfam" id="PF17766">
    <property type="entry name" value="fn3_6"/>
    <property type="match status" value="1"/>
</dbReference>